<gene>
    <name evidence="11" type="ORF">TSTA_082880</name>
</gene>
<dbReference type="Gene3D" id="3.50.50.60">
    <property type="entry name" value="FAD/NAD(P)-binding domain"/>
    <property type="match status" value="1"/>
</dbReference>
<dbReference type="InterPro" id="IPR036188">
    <property type="entry name" value="FAD/NAD-bd_sf"/>
</dbReference>
<evidence type="ECO:0000256" key="5">
    <source>
        <dbReference type="ARBA" id="ARBA00023125"/>
    </source>
</evidence>
<dbReference type="VEuPathDB" id="FungiDB:TSTA_082880"/>
<feature type="domain" description="Phenol hydroxylase-like C-terminal dimerisation" evidence="10">
    <location>
        <begin position="614"/>
        <end position="744"/>
    </location>
</feature>
<feature type="domain" description="DDE-1" evidence="8">
    <location>
        <begin position="971"/>
        <end position="1096"/>
    </location>
</feature>
<dbReference type="SUPFAM" id="SSF51905">
    <property type="entry name" value="FAD/NAD(P)-binding domain"/>
    <property type="match status" value="1"/>
</dbReference>
<dbReference type="eggNOG" id="ENOG502SIEZ">
    <property type="taxonomic scope" value="Eukaryota"/>
</dbReference>
<dbReference type="STRING" id="441959.B8LZ11"/>
<dbReference type="Gene3D" id="3.30.9.10">
    <property type="entry name" value="D-Amino Acid Oxidase, subunit A, domain 2"/>
    <property type="match status" value="1"/>
</dbReference>
<feature type="compositionally biased region" description="Acidic residues" evidence="6">
    <location>
        <begin position="514"/>
        <end position="523"/>
    </location>
</feature>
<evidence type="ECO:0000313" key="11">
    <source>
        <dbReference type="EMBL" id="EED21055.1"/>
    </source>
</evidence>
<dbReference type="SUPFAM" id="SSF52833">
    <property type="entry name" value="Thioredoxin-like"/>
    <property type="match status" value="1"/>
</dbReference>
<feature type="domain" description="FAD-binding" evidence="7">
    <location>
        <begin position="99"/>
        <end position="441"/>
    </location>
</feature>
<keyword evidence="3" id="KW-0274">FAD</keyword>
<evidence type="ECO:0000256" key="1">
    <source>
        <dbReference type="ARBA" id="ARBA00007801"/>
    </source>
</evidence>
<evidence type="ECO:0000256" key="6">
    <source>
        <dbReference type="SAM" id="MobiDB-lite"/>
    </source>
</evidence>
<evidence type="ECO:0000259" key="9">
    <source>
        <dbReference type="Pfam" id="PF03221"/>
    </source>
</evidence>
<evidence type="ECO:0000259" key="8">
    <source>
        <dbReference type="Pfam" id="PF03184"/>
    </source>
</evidence>
<sequence>MARSVLPHHFRNGFRELHNEPHWTPRDEDDEVEDIHYELPPSVELVTSSRHNHLGINVLRTWPTMYDGTASPHGVPEWWKPSSKVDVLICGGPDIPNYDKAPTPLIAGRADGVQPRFLETLSTWGLATEVHEEGPLIERTAIYYNGKLLHHGRSHQSDSRYRGLHIITQGQIERIFIRDLLRHKILVERNTTLKEFTVDQDLAKLSSPSAYPVRGVIENSLTGKEEKIEAKFLVGSDGASSSIRRRLKIPFDGISTDIYWGIMDCVFETDYPHAWIFGSVVSSKYGGCIIIPRENGYIRLYTQLDISKTGPLAQTRQARDANFVESGGQVDIHSITPEEVLEQANRIFAPYKLSFGAPLSWFAVWKISERVARSFSSNDLRVHLVGDAAVMGAFGLNASILDAANLAWKLGMTVKNQARMDALLPTYDRERRLHAAHIIETSGKYLRFVCSSSLPAARLYHVGADLGIDGMEEFERIIDHPKNDGQSAIRHGQANGHIVNGHVISGSPSNGSGSDEEANDDGECSTSAEKVSFKSSEDAKAFIYDFFRRHGQFLLGVDAPYGVSCLNTGVNKVEWQKFPPVQVRNGVRAPNPRVCFDKEHMGYLYDKFDGAIPFHLVVFGWDLLGTVRKQLGRLSKALSPADPDSFYWKYGGSKLFNIILVARGTPWEIQEALAKDNELLALQEKAIVLSDDRAPDEDAHNTWGVHHRTGAMVVVRPDLWVGFSAAPGEVEKFTDYFGTFLVAQDKFRRYRWARDYYLEAYPRHISPSSPPSGWESAGAQRTPELNVQNCKNRNPAISNVQNTAKMTAEQYKKEEELITKAVHAYKHGKIKNISKLAREFGVSRPRLYRQINGTPSRSTRLAANRLLSIDQEKALFLWHQYLDNMGAAPTPRQIEENANYLIMKDWIGQALRAIIDLKIAMNNLKITPANLWSFDETGFIVGQGKKEAVVTAYPKTSKRISSLSSRESLTVVKSINAEGKVIPPLIIPKGVVHLEEWYKYIKDEDWLIAPALNGFITDEIAFEWLQHFNRFTDDGKNWRLLIMDNHTTHLTIPFLNYYKMCRIQVFAFPAHSTHLLQPLDGVPFQQYKHVHGRVVNKIARLGGFDFDKNDFFQELHDIRIETFTPRIIRHGWKDHLMVQPEDAIIDDGNTLKIYGENNDTIPSSPTIKSISPPSSVQKLRRYVNKIEKSPDGIKDILDESSPGLIRRIKTVNQGSLIMADLGELHRENFTRIRDTAERKAGKKTKRQVKAVGALYVKDANRLINAAMMEI</sequence>
<protein>
    <submittedName>
        <fullName evidence="11">Uncharacterized protein</fullName>
    </submittedName>
</protein>
<keyword evidence="12" id="KW-1185">Reference proteome</keyword>
<keyword evidence="5" id="KW-0238">DNA-binding</keyword>
<dbReference type="InterPro" id="IPR038220">
    <property type="entry name" value="PHOX_C_sf"/>
</dbReference>
<evidence type="ECO:0000259" key="10">
    <source>
        <dbReference type="Pfam" id="PF07976"/>
    </source>
</evidence>
<feature type="domain" description="HTH CENPB-type" evidence="9">
    <location>
        <begin position="870"/>
        <end position="902"/>
    </location>
</feature>
<dbReference type="InterPro" id="IPR002938">
    <property type="entry name" value="FAD-bd"/>
</dbReference>
<dbReference type="Gene3D" id="3.40.30.20">
    <property type="match status" value="1"/>
</dbReference>
<dbReference type="InterPro" id="IPR050641">
    <property type="entry name" value="RIFMO-like"/>
</dbReference>
<dbReference type="RefSeq" id="XP_002478018.1">
    <property type="nucleotide sequence ID" value="XM_002477973.1"/>
</dbReference>
<evidence type="ECO:0000259" key="7">
    <source>
        <dbReference type="Pfam" id="PF01494"/>
    </source>
</evidence>
<dbReference type="InParanoid" id="B8LZ11"/>
<dbReference type="Pfam" id="PF07976">
    <property type="entry name" value="Phe_hydrox_dim"/>
    <property type="match status" value="1"/>
</dbReference>
<dbReference type="Pfam" id="PF03184">
    <property type="entry name" value="DDE_1"/>
    <property type="match status" value="1"/>
</dbReference>
<dbReference type="Pfam" id="PF01494">
    <property type="entry name" value="FAD_binding_3"/>
    <property type="match status" value="1"/>
</dbReference>
<dbReference type="PhylomeDB" id="B8LZ11"/>
<dbReference type="Pfam" id="PF03221">
    <property type="entry name" value="HTH_Tnp_Tc5"/>
    <property type="match status" value="1"/>
</dbReference>
<dbReference type="InterPro" id="IPR012941">
    <property type="entry name" value="Phe_hydrox_C_dim_dom"/>
</dbReference>
<dbReference type="GO" id="GO:0071949">
    <property type="term" value="F:FAD binding"/>
    <property type="evidence" value="ECO:0007669"/>
    <property type="project" value="InterPro"/>
</dbReference>
<dbReference type="EMBL" id="EQ962653">
    <property type="protein sequence ID" value="EED21055.1"/>
    <property type="molecule type" value="Genomic_DNA"/>
</dbReference>
<dbReference type="PANTHER" id="PTHR43004:SF20">
    <property type="entry name" value="2-MONOOXYGENASE, PUTATIVE (AFU_ORTHOLOGUE AFUA_1G13660)-RELATED"/>
    <property type="match status" value="1"/>
</dbReference>
<name>B8LZ11_TALSN</name>
<keyword evidence="4" id="KW-0560">Oxidoreductase</keyword>
<proteinExistence type="inferred from homology"/>
<dbReference type="InterPro" id="IPR036249">
    <property type="entry name" value="Thioredoxin-like_sf"/>
</dbReference>
<dbReference type="Proteomes" id="UP000001745">
    <property type="component" value="Unassembled WGS sequence"/>
</dbReference>
<keyword evidence="2" id="KW-0285">Flavoprotein</keyword>
<dbReference type="InterPro" id="IPR006600">
    <property type="entry name" value="HTH_CenpB_DNA-bd_dom"/>
</dbReference>
<dbReference type="GO" id="GO:0003677">
    <property type="term" value="F:DNA binding"/>
    <property type="evidence" value="ECO:0007669"/>
    <property type="project" value="UniProtKB-KW"/>
</dbReference>
<evidence type="ECO:0000256" key="3">
    <source>
        <dbReference type="ARBA" id="ARBA00022827"/>
    </source>
</evidence>
<reference evidence="12" key="1">
    <citation type="journal article" date="2015" name="Genome Announc.">
        <title>Genome sequence of the AIDS-associated pathogen Penicillium marneffei (ATCC18224) and its near taxonomic relative Talaromyces stipitatus (ATCC10500).</title>
        <authorList>
            <person name="Nierman W.C."/>
            <person name="Fedorova-Abrams N.D."/>
            <person name="Andrianopoulos A."/>
        </authorList>
    </citation>
    <scope>NUCLEOTIDE SEQUENCE [LARGE SCALE GENOMIC DNA]</scope>
    <source>
        <strain evidence="12">ATCC 10500 / CBS 375.48 / QM 6759 / NRRL 1006</strain>
    </source>
</reference>
<evidence type="ECO:0000313" key="12">
    <source>
        <dbReference type="Proteomes" id="UP000001745"/>
    </source>
</evidence>
<dbReference type="AlphaFoldDB" id="B8LZ11"/>
<accession>B8LZ11</accession>
<dbReference type="PRINTS" id="PR00420">
    <property type="entry name" value="RNGMNOXGNASE"/>
</dbReference>
<organism evidence="11 12">
    <name type="scientific">Talaromyces stipitatus (strain ATCC 10500 / CBS 375.48 / QM 6759 / NRRL 1006)</name>
    <name type="common">Penicillium stipitatum</name>
    <dbReference type="NCBI Taxonomy" id="441959"/>
    <lineage>
        <taxon>Eukaryota</taxon>
        <taxon>Fungi</taxon>
        <taxon>Dikarya</taxon>
        <taxon>Ascomycota</taxon>
        <taxon>Pezizomycotina</taxon>
        <taxon>Eurotiomycetes</taxon>
        <taxon>Eurotiomycetidae</taxon>
        <taxon>Eurotiales</taxon>
        <taxon>Trichocomaceae</taxon>
        <taxon>Talaromyces</taxon>
        <taxon>Talaromyces sect. Talaromyces</taxon>
    </lineage>
</organism>
<dbReference type="GO" id="GO:0016709">
    <property type="term" value="F:oxidoreductase activity, acting on paired donors, with incorporation or reduction of molecular oxygen, NAD(P)H as one donor, and incorporation of one atom of oxygen"/>
    <property type="evidence" value="ECO:0007669"/>
    <property type="project" value="UniProtKB-ARBA"/>
</dbReference>
<dbReference type="SUPFAM" id="SSF54373">
    <property type="entry name" value="FAD-linked reductases, C-terminal domain"/>
    <property type="match status" value="1"/>
</dbReference>
<dbReference type="OrthoDB" id="1716816at2759"/>
<dbReference type="GeneID" id="8105166"/>
<feature type="region of interest" description="Disordered" evidence="6">
    <location>
        <begin position="499"/>
        <end position="529"/>
    </location>
</feature>
<evidence type="ECO:0000256" key="4">
    <source>
        <dbReference type="ARBA" id="ARBA00023002"/>
    </source>
</evidence>
<dbReference type="HOGENOM" id="CLU_264019_0_0_1"/>
<dbReference type="InterPro" id="IPR004875">
    <property type="entry name" value="DDE_SF_endonuclease_dom"/>
</dbReference>
<dbReference type="PANTHER" id="PTHR43004">
    <property type="entry name" value="TRK SYSTEM POTASSIUM UPTAKE PROTEIN"/>
    <property type="match status" value="1"/>
</dbReference>
<comment type="similarity">
    <text evidence="1">Belongs to the PheA/TfdB FAD monooxygenase family.</text>
</comment>
<evidence type="ECO:0000256" key="2">
    <source>
        <dbReference type="ARBA" id="ARBA00022630"/>
    </source>
</evidence>